<gene>
    <name evidence="1" type="ORF">FL583_05185</name>
</gene>
<sequence>MDPVKDPIDWAGVWAATASALDRHRVAGLEALLTEDVLRFAAVCELVEASVAPVRLEAEWRRPGVPDSVDLVVTGPTPAAVEFKFPREPRETNAAWTQHLGEALKDFYRLAHMPSGFVDRWCVQLLSARVRRYFDGVAQRHGVAFGLRPGEVTELDPARVRTLPATAQRGLGRWLTDLPPVHARCEAVHPTGEDLRLVTHRVSPVS</sequence>
<organism evidence="1 2">
    <name type="scientific">Cryptosporangium phraense</name>
    <dbReference type="NCBI Taxonomy" id="2593070"/>
    <lineage>
        <taxon>Bacteria</taxon>
        <taxon>Bacillati</taxon>
        <taxon>Actinomycetota</taxon>
        <taxon>Actinomycetes</taxon>
        <taxon>Cryptosporangiales</taxon>
        <taxon>Cryptosporangiaceae</taxon>
        <taxon>Cryptosporangium</taxon>
    </lineage>
</organism>
<keyword evidence="2" id="KW-1185">Reference proteome</keyword>
<reference evidence="1 2" key="1">
    <citation type="submission" date="2019-07" db="EMBL/GenBank/DDBJ databases">
        <title>Cryptosporangium phraense sp. nov., isolated from plant litter.</title>
        <authorList>
            <person name="Suriyachadkun C."/>
        </authorList>
    </citation>
    <scope>NUCLEOTIDE SEQUENCE [LARGE SCALE GENOMIC DNA]</scope>
    <source>
        <strain evidence="1 2">A-T 5661</strain>
    </source>
</reference>
<dbReference type="OrthoDB" id="5183205at2"/>
<dbReference type="EMBL" id="VIRS01000003">
    <property type="protein sequence ID" value="TQS45897.1"/>
    <property type="molecule type" value="Genomic_DNA"/>
</dbReference>
<dbReference type="InParanoid" id="A0A545AX33"/>
<name>A0A545AX33_9ACTN</name>
<accession>A0A545AX33</accession>
<comment type="caution">
    <text evidence="1">The sequence shown here is derived from an EMBL/GenBank/DDBJ whole genome shotgun (WGS) entry which is preliminary data.</text>
</comment>
<evidence type="ECO:0000313" key="2">
    <source>
        <dbReference type="Proteomes" id="UP000317982"/>
    </source>
</evidence>
<evidence type="ECO:0000313" key="1">
    <source>
        <dbReference type="EMBL" id="TQS45897.1"/>
    </source>
</evidence>
<dbReference type="AlphaFoldDB" id="A0A545AX33"/>
<proteinExistence type="predicted"/>
<dbReference type="Proteomes" id="UP000317982">
    <property type="component" value="Unassembled WGS sequence"/>
</dbReference>
<dbReference type="RefSeq" id="WP_142703304.1">
    <property type="nucleotide sequence ID" value="NZ_VIRS01000003.1"/>
</dbReference>
<protein>
    <submittedName>
        <fullName evidence="1">Uncharacterized protein</fullName>
    </submittedName>
</protein>